<comment type="caution">
    <text evidence="1">The sequence shown here is derived from an EMBL/GenBank/DDBJ whole genome shotgun (WGS) entry which is preliminary data.</text>
</comment>
<proteinExistence type="predicted"/>
<protein>
    <recommendedName>
        <fullName evidence="3">DUF4265 domain-containing protein</fullName>
    </recommendedName>
</protein>
<gene>
    <name evidence="1" type="ORF">MKW35_15970</name>
</gene>
<keyword evidence="2" id="KW-1185">Reference proteome</keyword>
<dbReference type="RefSeq" id="WP_240575469.1">
    <property type="nucleotide sequence ID" value="NZ_CP136709.1"/>
</dbReference>
<name>A0ABS9RNG2_9FLAO</name>
<dbReference type="EMBL" id="JAKVQD010000012">
    <property type="protein sequence ID" value="MCH4554126.1"/>
    <property type="molecule type" value="Genomic_DNA"/>
</dbReference>
<evidence type="ECO:0008006" key="3">
    <source>
        <dbReference type="Google" id="ProtNLM"/>
    </source>
</evidence>
<organism evidence="1 2">
    <name type="scientific">Aestuariibaculum lutulentum</name>
    <dbReference type="NCBI Taxonomy" id="2920935"/>
    <lineage>
        <taxon>Bacteria</taxon>
        <taxon>Pseudomonadati</taxon>
        <taxon>Bacteroidota</taxon>
        <taxon>Flavobacteriia</taxon>
        <taxon>Flavobacteriales</taxon>
        <taxon>Flavobacteriaceae</taxon>
    </lineage>
</organism>
<accession>A0ABS9RNG2</accession>
<reference evidence="1" key="1">
    <citation type="submission" date="2022-02" db="EMBL/GenBank/DDBJ databases">
        <title>Aestuariibaculum sp., a marine bacterium isolated from sediment in Guangxi.</title>
        <authorList>
            <person name="Ying J."/>
        </authorList>
    </citation>
    <scope>NUCLEOTIDE SEQUENCE</scope>
    <source>
        <strain evidence="1">L182</strain>
    </source>
</reference>
<evidence type="ECO:0000313" key="2">
    <source>
        <dbReference type="Proteomes" id="UP001156141"/>
    </source>
</evidence>
<dbReference type="Proteomes" id="UP001156141">
    <property type="component" value="Unassembled WGS sequence"/>
</dbReference>
<evidence type="ECO:0000313" key="1">
    <source>
        <dbReference type="EMBL" id="MCH4554126.1"/>
    </source>
</evidence>
<sequence>MKEITIEIESENELWSLFDKKHDYIFIHKFNPNEVIEWWKSDIKIKPDFELKNLSVRNMKFDLQTDLNGLKEILKLQTRQLIIYQFDKPVPDTLCIETLPEKSILKILKTNGLKHKYFIDYEFVTINSFDENFVKTIIENKKNWL</sequence>